<keyword evidence="6" id="KW-0902">Two-component regulatory system</keyword>
<dbReference type="AlphaFoldDB" id="A0A117J4N6"/>
<keyword evidence="7" id="KW-0812">Transmembrane</keyword>
<dbReference type="InterPro" id="IPR050980">
    <property type="entry name" value="2C_sensor_his_kinase"/>
</dbReference>
<dbReference type="GO" id="GO:0004673">
    <property type="term" value="F:protein histidine kinase activity"/>
    <property type="evidence" value="ECO:0007669"/>
    <property type="project" value="UniProtKB-EC"/>
</dbReference>
<dbReference type="Pfam" id="PF02518">
    <property type="entry name" value="HATPase_c"/>
    <property type="match status" value="1"/>
</dbReference>
<keyword evidence="7" id="KW-1133">Transmembrane helix</keyword>
<dbReference type="SUPFAM" id="SSF55874">
    <property type="entry name" value="ATPase domain of HSP90 chaperone/DNA topoisomerase II/histidine kinase"/>
    <property type="match status" value="1"/>
</dbReference>
<keyword evidence="10" id="KW-1185">Reference proteome</keyword>
<evidence type="ECO:0000256" key="2">
    <source>
        <dbReference type="ARBA" id="ARBA00012438"/>
    </source>
</evidence>
<evidence type="ECO:0000256" key="1">
    <source>
        <dbReference type="ARBA" id="ARBA00000085"/>
    </source>
</evidence>
<evidence type="ECO:0000313" key="9">
    <source>
        <dbReference type="EMBL" id="KUH59139.1"/>
    </source>
</evidence>
<dbReference type="Gene3D" id="3.30.565.10">
    <property type="entry name" value="Histidine kinase-like ATPase, C-terminal domain"/>
    <property type="match status" value="1"/>
</dbReference>
<dbReference type="OrthoDB" id="9757990at2"/>
<keyword evidence="7" id="KW-0472">Membrane</keyword>
<evidence type="ECO:0000256" key="7">
    <source>
        <dbReference type="SAM" id="Phobius"/>
    </source>
</evidence>
<dbReference type="Proteomes" id="UP000054078">
    <property type="component" value="Unassembled WGS sequence"/>
</dbReference>
<feature type="domain" description="Histidine kinase" evidence="8">
    <location>
        <begin position="126"/>
        <end position="346"/>
    </location>
</feature>
<name>A0A117J4N6_TRASO</name>
<evidence type="ECO:0000256" key="3">
    <source>
        <dbReference type="ARBA" id="ARBA00022553"/>
    </source>
</evidence>
<dbReference type="RefSeq" id="WP_059053092.1">
    <property type="nucleotide sequence ID" value="NZ_LOJF01000001.1"/>
</dbReference>
<protein>
    <recommendedName>
        <fullName evidence="2">histidine kinase</fullName>
        <ecNumber evidence="2">2.7.13.3</ecNumber>
    </recommendedName>
</protein>
<sequence>MSPLTYLRSHALRLVCSVAVVALLAVMLPMVGVETGATQLVVLLVAVLELVSIVWEWLRERSFMRGLARLAEGEGDVLDAVDTLPEPSYPEGELAWDALQSVAQASHRKGAELAEEMQDYRRYVELWVHEIKTPLAAMNLTLANSRGEDARSLSREVARVEADVENALYYARSTSVAEDYLLRRCNLADLVREAVKSRARSLIEAHMAVDLGVLEGENDLWVFCDPKWMVFILGQLIDNAVRYRAVPEHDGREARLSFSARVEGAGSASERVVLNVADNGCGISEADLGRIFERGFTGTNGRSHERSTGMGLYLVRTLCEKMGLAVGATSAVGVGTTMSIAFPRERSRVV</sequence>
<comment type="caution">
    <text evidence="9">The sequence shown here is derived from an EMBL/GenBank/DDBJ whole genome shotgun (WGS) entry which is preliminary data.</text>
</comment>
<dbReference type="PANTHER" id="PTHR44936">
    <property type="entry name" value="SENSOR PROTEIN CREC"/>
    <property type="match status" value="1"/>
</dbReference>
<dbReference type="PROSITE" id="PS50109">
    <property type="entry name" value="HIS_KIN"/>
    <property type="match status" value="1"/>
</dbReference>
<dbReference type="STRING" id="1299998.AUL39_02060"/>
<dbReference type="SMART" id="SM00387">
    <property type="entry name" value="HATPase_c"/>
    <property type="match status" value="1"/>
</dbReference>
<evidence type="ECO:0000259" key="8">
    <source>
        <dbReference type="PROSITE" id="PS50109"/>
    </source>
</evidence>
<dbReference type="EMBL" id="LOJF01000001">
    <property type="protein sequence ID" value="KUH59139.1"/>
    <property type="molecule type" value="Genomic_DNA"/>
</dbReference>
<gene>
    <name evidence="9" type="ORF">AUL39_02060</name>
</gene>
<dbReference type="InterPro" id="IPR003594">
    <property type="entry name" value="HATPase_dom"/>
</dbReference>
<keyword evidence="3" id="KW-0597">Phosphoprotein</keyword>
<evidence type="ECO:0000256" key="5">
    <source>
        <dbReference type="ARBA" id="ARBA00022777"/>
    </source>
</evidence>
<comment type="catalytic activity">
    <reaction evidence="1">
        <text>ATP + protein L-histidine = ADP + protein N-phospho-L-histidine.</text>
        <dbReference type="EC" id="2.7.13.3"/>
    </reaction>
</comment>
<dbReference type="PRINTS" id="PR00344">
    <property type="entry name" value="BCTRLSENSOR"/>
</dbReference>
<keyword evidence="4" id="KW-0808">Transferase</keyword>
<proteinExistence type="predicted"/>
<feature type="transmembrane region" description="Helical" evidence="7">
    <location>
        <begin position="37"/>
        <end position="58"/>
    </location>
</feature>
<evidence type="ECO:0000313" key="10">
    <source>
        <dbReference type="Proteomes" id="UP000054078"/>
    </source>
</evidence>
<feature type="transmembrane region" description="Helical" evidence="7">
    <location>
        <begin position="12"/>
        <end position="31"/>
    </location>
</feature>
<dbReference type="InterPro" id="IPR036890">
    <property type="entry name" value="HATPase_C_sf"/>
</dbReference>
<evidence type="ECO:0000256" key="6">
    <source>
        <dbReference type="ARBA" id="ARBA00023012"/>
    </source>
</evidence>
<dbReference type="GO" id="GO:0000160">
    <property type="term" value="P:phosphorelay signal transduction system"/>
    <property type="evidence" value="ECO:0007669"/>
    <property type="project" value="UniProtKB-KW"/>
</dbReference>
<dbReference type="InterPro" id="IPR005467">
    <property type="entry name" value="His_kinase_dom"/>
</dbReference>
<evidence type="ECO:0000256" key="4">
    <source>
        <dbReference type="ARBA" id="ARBA00022679"/>
    </source>
</evidence>
<dbReference type="PANTHER" id="PTHR44936:SF9">
    <property type="entry name" value="SENSOR PROTEIN CREC"/>
    <property type="match status" value="1"/>
</dbReference>
<dbReference type="InterPro" id="IPR004358">
    <property type="entry name" value="Sig_transdc_His_kin-like_C"/>
</dbReference>
<keyword evidence="5" id="KW-0418">Kinase</keyword>
<accession>A0A117J4N6</accession>
<reference evidence="9 10" key="1">
    <citation type="submission" date="2015-12" db="EMBL/GenBank/DDBJ databases">
        <title>Draft Genome Sequence of Olsenella scatoligenes SK9K4T; a Producer of 3-Methylindole- (skatole) and 4-Methylphenol- (p-cresol) Isolated from Pig Feces.</title>
        <authorList>
            <person name="Li X."/>
            <person name="Borg B."/>
            <person name="Canibe N."/>
        </authorList>
    </citation>
    <scope>NUCLEOTIDE SEQUENCE [LARGE SCALE GENOMIC DNA]</scope>
    <source>
        <strain evidence="9 10">SK9K4</strain>
    </source>
</reference>
<dbReference type="EC" id="2.7.13.3" evidence="2"/>
<organism evidence="9 10">
    <name type="scientific">Tractidigestivibacter scatoligenes</name>
    <name type="common">Olsenella scatoligenes</name>
    <dbReference type="NCBI Taxonomy" id="1299998"/>
    <lineage>
        <taxon>Bacteria</taxon>
        <taxon>Bacillati</taxon>
        <taxon>Actinomycetota</taxon>
        <taxon>Coriobacteriia</taxon>
        <taxon>Coriobacteriales</taxon>
        <taxon>Atopobiaceae</taxon>
        <taxon>Tractidigestivibacter</taxon>
    </lineage>
</organism>